<dbReference type="PANTHER" id="PTHR46268">
    <property type="entry name" value="STRESS RESPONSE PROTEIN NHAX"/>
    <property type="match status" value="1"/>
</dbReference>
<dbReference type="EMBL" id="CP045488">
    <property type="protein sequence ID" value="QFU83103.1"/>
    <property type="molecule type" value="Genomic_DNA"/>
</dbReference>
<dbReference type="Gene3D" id="3.40.50.620">
    <property type="entry name" value="HUPs"/>
    <property type="match status" value="1"/>
</dbReference>
<dbReference type="Pfam" id="PF00582">
    <property type="entry name" value="Usp"/>
    <property type="match status" value="1"/>
</dbReference>
<evidence type="ECO:0000256" key="1">
    <source>
        <dbReference type="ARBA" id="ARBA00008791"/>
    </source>
</evidence>
<dbReference type="InterPro" id="IPR014729">
    <property type="entry name" value="Rossmann-like_a/b/a_fold"/>
</dbReference>
<dbReference type="KEGG" id="nas:GCU68_11420"/>
<dbReference type="InterPro" id="IPR006016">
    <property type="entry name" value="UspA"/>
</dbReference>
<keyword evidence="5" id="KW-1185">Reference proteome</keyword>
<sequence length="118" mass="12960">MSETILVPHDGSEHADAGVENGGRWRHRASEHAADVFDVVSDIAAAFETSAETEWQYSRPKHVIVQYIDDEGIDEVVMGSRGRSGIDRLLLGSVAETVVRRTSVPVTIVREGHHDELA</sequence>
<evidence type="ECO:0000313" key="4">
    <source>
        <dbReference type="EMBL" id="QFU83103.1"/>
    </source>
</evidence>
<dbReference type="SUPFAM" id="SSF52402">
    <property type="entry name" value="Adenine nucleotide alpha hydrolases-like"/>
    <property type="match status" value="1"/>
</dbReference>
<proteinExistence type="inferred from homology"/>
<gene>
    <name evidence="4" type="ORF">GCU68_11420</name>
</gene>
<reference evidence="4 5" key="1">
    <citation type="journal article" date="2007" name="Int. J. Syst. Evol. Microbiol.">
        <title>Natronorubrum sulfidifaciens sp. nov., an extremely haloalkaliphilic archaeon isolated from Aiding salt lake in Xin-Jiang, China.</title>
        <authorList>
            <person name="Cui H.L."/>
            <person name="Tohty D."/>
            <person name="Liu H.C."/>
            <person name="Liu S.J."/>
            <person name="Oren A."/>
            <person name="Zhou P.J."/>
        </authorList>
    </citation>
    <scope>NUCLEOTIDE SEQUENCE [LARGE SCALE GENOMIC DNA]</scope>
    <source>
        <strain evidence="4 5">7-3</strain>
    </source>
</reference>
<protein>
    <submittedName>
        <fullName evidence="4">Universal stress protein</fullName>
    </submittedName>
</protein>
<dbReference type="InterPro" id="IPR006015">
    <property type="entry name" value="Universal_stress_UspA"/>
</dbReference>
<dbReference type="OrthoDB" id="105697at2157"/>
<dbReference type="PANTHER" id="PTHR46268:SF24">
    <property type="entry name" value="UNIVERSAL STRESS PROTEIN"/>
    <property type="match status" value="1"/>
</dbReference>
<dbReference type="PRINTS" id="PR01438">
    <property type="entry name" value="UNVRSLSTRESS"/>
</dbReference>
<evidence type="ECO:0000256" key="2">
    <source>
        <dbReference type="SAM" id="MobiDB-lite"/>
    </source>
</evidence>
<dbReference type="Proteomes" id="UP000326170">
    <property type="component" value="Chromosome"/>
</dbReference>
<dbReference type="CDD" id="cd00293">
    <property type="entry name" value="USP-like"/>
    <property type="match status" value="1"/>
</dbReference>
<evidence type="ECO:0000259" key="3">
    <source>
        <dbReference type="Pfam" id="PF00582"/>
    </source>
</evidence>
<name>A0A5P9P4N7_9EURY</name>
<comment type="similarity">
    <text evidence="1">Belongs to the universal stress protein A family.</text>
</comment>
<organism evidence="4 5">
    <name type="scientific">Natronorubrum aibiense</name>
    <dbReference type="NCBI Taxonomy" id="348826"/>
    <lineage>
        <taxon>Archaea</taxon>
        <taxon>Methanobacteriati</taxon>
        <taxon>Methanobacteriota</taxon>
        <taxon>Stenosarchaea group</taxon>
        <taxon>Halobacteria</taxon>
        <taxon>Halobacteriales</taxon>
        <taxon>Natrialbaceae</taxon>
        <taxon>Natronorubrum</taxon>
    </lineage>
</organism>
<accession>A0A5P9P4N7</accession>
<evidence type="ECO:0000313" key="5">
    <source>
        <dbReference type="Proteomes" id="UP000326170"/>
    </source>
</evidence>
<feature type="region of interest" description="Disordered" evidence="2">
    <location>
        <begin position="1"/>
        <end position="24"/>
    </location>
</feature>
<feature type="domain" description="UspA" evidence="3">
    <location>
        <begin position="49"/>
        <end position="110"/>
    </location>
</feature>
<dbReference type="AlphaFoldDB" id="A0A5P9P4N7"/>